<proteinExistence type="predicted"/>
<comment type="caution">
    <text evidence="1">The sequence shown here is derived from an EMBL/GenBank/DDBJ whole genome shotgun (WGS) entry which is preliminary data.</text>
</comment>
<gene>
    <name evidence="1" type="ORF">DCC81_10010</name>
</gene>
<dbReference type="AlphaFoldDB" id="A0A2T7BQ25"/>
<evidence type="ECO:0000313" key="2">
    <source>
        <dbReference type="Proteomes" id="UP000244450"/>
    </source>
</evidence>
<dbReference type="Proteomes" id="UP000244450">
    <property type="component" value="Unassembled WGS sequence"/>
</dbReference>
<sequence length="83" mass="9547">METETYPIYVEHRGVHYELPVEIRTDGDCRSISVLVDGMHIFFSRDEHDGLKPACHGDLDPDLLYCIGRAVQEQRPTVARDNF</sequence>
<evidence type="ECO:0000313" key="1">
    <source>
        <dbReference type="EMBL" id="PUZ29749.1"/>
    </source>
</evidence>
<reference evidence="1 2" key="1">
    <citation type="submission" date="2018-04" db="EMBL/GenBank/DDBJ databases">
        <title>Chitinophaga fuyangensis sp. nov., isolated from soil in a chemical factory.</title>
        <authorList>
            <person name="Chen K."/>
        </authorList>
    </citation>
    <scope>NUCLEOTIDE SEQUENCE [LARGE SCALE GENOMIC DNA]</scope>
    <source>
        <strain evidence="1 2">LY-1</strain>
    </source>
</reference>
<organism evidence="1 2">
    <name type="scientific">Chitinophaga parva</name>
    <dbReference type="NCBI Taxonomy" id="2169414"/>
    <lineage>
        <taxon>Bacteria</taxon>
        <taxon>Pseudomonadati</taxon>
        <taxon>Bacteroidota</taxon>
        <taxon>Chitinophagia</taxon>
        <taxon>Chitinophagales</taxon>
        <taxon>Chitinophagaceae</taxon>
        <taxon>Chitinophaga</taxon>
    </lineage>
</organism>
<dbReference type="RefSeq" id="WP_108686387.1">
    <property type="nucleotide sequence ID" value="NZ_QCYK01000001.1"/>
</dbReference>
<dbReference type="OrthoDB" id="679198at2"/>
<dbReference type="EMBL" id="QCYK01000001">
    <property type="protein sequence ID" value="PUZ29749.1"/>
    <property type="molecule type" value="Genomic_DNA"/>
</dbReference>
<accession>A0A2T7BQ25</accession>
<keyword evidence="2" id="KW-1185">Reference proteome</keyword>
<protein>
    <submittedName>
        <fullName evidence="1">Uncharacterized protein</fullName>
    </submittedName>
</protein>
<name>A0A2T7BQ25_9BACT</name>